<dbReference type="Gene3D" id="3.40.50.1000">
    <property type="entry name" value="HAD superfamily/HAD-like"/>
    <property type="match status" value="1"/>
</dbReference>
<dbReference type="NCBIfam" id="TIGR01549">
    <property type="entry name" value="HAD-SF-IA-v1"/>
    <property type="match status" value="1"/>
</dbReference>
<accession>A0ABU5F2H6</accession>
<keyword evidence="2" id="KW-1185">Reference proteome</keyword>
<dbReference type="GO" id="GO:0016787">
    <property type="term" value="F:hydrolase activity"/>
    <property type="evidence" value="ECO:0007669"/>
    <property type="project" value="UniProtKB-KW"/>
</dbReference>
<keyword evidence="1" id="KW-0378">Hydrolase</keyword>
<protein>
    <submittedName>
        <fullName evidence="1">HAD-IA family hydrolase</fullName>
    </submittedName>
</protein>
<name>A0ABU5F2H6_9BACT</name>
<reference evidence="2" key="1">
    <citation type="journal article" date="2023" name="Mar. Drugs">
        <title>Gemmata algarum, a Novel Planctomycete Isolated from an Algal Mat, Displays Antimicrobial Activity.</title>
        <authorList>
            <person name="Kumar G."/>
            <person name="Kallscheuer N."/>
            <person name="Kashif M."/>
            <person name="Ahamad S."/>
            <person name="Jagadeeshwari U."/>
            <person name="Pannikurungottu S."/>
            <person name="Haufschild T."/>
            <person name="Kabuu M."/>
            <person name="Sasikala C."/>
            <person name="Jogler C."/>
            <person name="Ramana C."/>
        </authorList>
    </citation>
    <scope>NUCLEOTIDE SEQUENCE [LARGE SCALE GENOMIC DNA]</scope>
    <source>
        <strain evidence="2">JC673</strain>
    </source>
</reference>
<dbReference type="InterPro" id="IPR023214">
    <property type="entry name" value="HAD_sf"/>
</dbReference>
<comment type="caution">
    <text evidence="1">The sequence shown here is derived from an EMBL/GenBank/DDBJ whole genome shotgun (WGS) entry which is preliminary data.</text>
</comment>
<dbReference type="InterPro" id="IPR036412">
    <property type="entry name" value="HAD-like_sf"/>
</dbReference>
<evidence type="ECO:0000313" key="2">
    <source>
        <dbReference type="Proteomes" id="UP001272242"/>
    </source>
</evidence>
<dbReference type="RefSeq" id="WP_320688135.1">
    <property type="nucleotide sequence ID" value="NZ_JAXBLV010000200.1"/>
</dbReference>
<dbReference type="InterPro" id="IPR006439">
    <property type="entry name" value="HAD-SF_hydro_IA"/>
</dbReference>
<evidence type="ECO:0000313" key="1">
    <source>
        <dbReference type="EMBL" id="MDY3561786.1"/>
    </source>
</evidence>
<proteinExistence type="predicted"/>
<organism evidence="1 2">
    <name type="scientific">Gemmata algarum</name>
    <dbReference type="NCBI Taxonomy" id="2975278"/>
    <lineage>
        <taxon>Bacteria</taxon>
        <taxon>Pseudomonadati</taxon>
        <taxon>Planctomycetota</taxon>
        <taxon>Planctomycetia</taxon>
        <taxon>Gemmatales</taxon>
        <taxon>Gemmataceae</taxon>
        <taxon>Gemmata</taxon>
    </lineage>
</organism>
<dbReference type="Proteomes" id="UP001272242">
    <property type="component" value="Unassembled WGS sequence"/>
</dbReference>
<dbReference type="EMBL" id="JAXBLV010000200">
    <property type="protein sequence ID" value="MDY3561786.1"/>
    <property type="molecule type" value="Genomic_DNA"/>
</dbReference>
<dbReference type="Pfam" id="PF00702">
    <property type="entry name" value="Hydrolase"/>
    <property type="match status" value="1"/>
</dbReference>
<gene>
    <name evidence="1" type="ORF">R5W23_003214</name>
</gene>
<sequence length="154" mass="16088">MDPLSIRAAFFDLGDTLVVASDRRWVAGAREALTDLRGRGLRLGVISNTGNRSRAELAELLPPDFDWGVFCGPLVLLSAEIGVAKPDPEIFRRAVAASGVTAPECLFCTESLLDALVAQRVGMRAARVLPPPNADGGGLPAALVESGLIPAPSA</sequence>
<dbReference type="SUPFAM" id="SSF56784">
    <property type="entry name" value="HAD-like"/>
    <property type="match status" value="1"/>
</dbReference>